<keyword evidence="2" id="KW-1133">Transmembrane helix</keyword>
<evidence type="ECO:0000256" key="2">
    <source>
        <dbReference type="SAM" id="Phobius"/>
    </source>
</evidence>
<feature type="region of interest" description="Disordered" evidence="1">
    <location>
        <begin position="46"/>
        <end position="100"/>
    </location>
</feature>
<feature type="chain" id="PRO_5043318199" evidence="3">
    <location>
        <begin position="19"/>
        <end position="130"/>
    </location>
</feature>
<keyword evidence="5" id="KW-1185">Reference proteome</keyword>
<sequence length="130" mass="14274">MKGKFLAWLLLIILSSLALTNSSFKLEHDQGAADLSRSILQEHDTDNGLQGAVQLNGSEDDDGRGSRREQEMVVSEKGKKGKTGVYGGANVAHRPHRTERSSATPHVYLVTKTMLHVSFSLILLLFCKLV</sequence>
<protein>
    <submittedName>
        <fullName evidence="4">Uncharacterized protein</fullName>
    </submittedName>
</protein>
<reference evidence="4 5" key="1">
    <citation type="journal article" date="2023" name="G3 (Bethesda)">
        <title>A chromosome-length genome assembly and annotation of blackberry (Rubus argutus, cv. 'Hillquist').</title>
        <authorList>
            <person name="Bruna T."/>
            <person name="Aryal R."/>
            <person name="Dudchenko O."/>
            <person name="Sargent D.J."/>
            <person name="Mead D."/>
            <person name="Buti M."/>
            <person name="Cavallini A."/>
            <person name="Hytonen T."/>
            <person name="Andres J."/>
            <person name="Pham M."/>
            <person name="Weisz D."/>
            <person name="Mascagni F."/>
            <person name="Usai G."/>
            <person name="Natali L."/>
            <person name="Bassil N."/>
            <person name="Fernandez G.E."/>
            <person name="Lomsadze A."/>
            <person name="Armour M."/>
            <person name="Olukolu B."/>
            <person name="Poorten T."/>
            <person name="Britton C."/>
            <person name="Davik J."/>
            <person name="Ashrafi H."/>
            <person name="Aiden E.L."/>
            <person name="Borodovsky M."/>
            <person name="Worthington M."/>
        </authorList>
    </citation>
    <scope>NUCLEOTIDE SEQUENCE [LARGE SCALE GENOMIC DNA]</scope>
    <source>
        <strain evidence="4">PI 553951</strain>
    </source>
</reference>
<evidence type="ECO:0000313" key="5">
    <source>
        <dbReference type="Proteomes" id="UP001457282"/>
    </source>
</evidence>
<gene>
    <name evidence="4" type="ORF">M0R45_031376</name>
</gene>
<dbReference type="AlphaFoldDB" id="A0AAW1WGA0"/>
<keyword evidence="3" id="KW-0732">Signal</keyword>
<feature type="compositionally biased region" description="Basic and acidic residues" evidence="1">
    <location>
        <begin position="63"/>
        <end position="78"/>
    </location>
</feature>
<feature type="signal peptide" evidence="3">
    <location>
        <begin position="1"/>
        <end position="18"/>
    </location>
</feature>
<comment type="caution">
    <text evidence="4">The sequence shown here is derived from an EMBL/GenBank/DDBJ whole genome shotgun (WGS) entry which is preliminary data.</text>
</comment>
<dbReference type="EMBL" id="JBEDUW010000006">
    <property type="protein sequence ID" value="KAK9922939.1"/>
    <property type="molecule type" value="Genomic_DNA"/>
</dbReference>
<dbReference type="Proteomes" id="UP001457282">
    <property type="component" value="Unassembled WGS sequence"/>
</dbReference>
<accession>A0AAW1WGA0</accession>
<proteinExistence type="predicted"/>
<evidence type="ECO:0000256" key="1">
    <source>
        <dbReference type="SAM" id="MobiDB-lite"/>
    </source>
</evidence>
<feature type="transmembrane region" description="Helical" evidence="2">
    <location>
        <begin position="107"/>
        <end position="127"/>
    </location>
</feature>
<keyword evidence="2" id="KW-0812">Transmembrane</keyword>
<evidence type="ECO:0000313" key="4">
    <source>
        <dbReference type="EMBL" id="KAK9922939.1"/>
    </source>
</evidence>
<evidence type="ECO:0000256" key="3">
    <source>
        <dbReference type="SAM" id="SignalP"/>
    </source>
</evidence>
<organism evidence="4 5">
    <name type="scientific">Rubus argutus</name>
    <name type="common">Southern blackberry</name>
    <dbReference type="NCBI Taxonomy" id="59490"/>
    <lineage>
        <taxon>Eukaryota</taxon>
        <taxon>Viridiplantae</taxon>
        <taxon>Streptophyta</taxon>
        <taxon>Embryophyta</taxon>
        <taxon>Tracheophyta</taxon>
        <taxon>Spermatophyta</taxon>
        <taxon>Magnoliopsida</taxon>
        <taxon>eudicotyledons</taxon>
        <taxon>Gunneridae</taxon>
        <taxon>Pentapetalae</taxon>
        <taxon>rosids</taxon>
        <taxon>fabids</taxon>
        <taxon>Rosales</taxon>
        <taxon>Rosaceae</taxon>
        <taxon>Rosoideae</taxon>
        <taxon>Rosoideae incertae sedis</taxon>
        <taxon>Rubus</taxon>
    </lineage>
</organism>
<keyword evidence="2" id="KW-0472">Membrane</keyword>
<name>A0AAW1WGA0_RUBAR</name>